<keyword evidence="1" id="KW-0808">Transferase</keyword>
<proteinExistence type="predicted"/>
<keyword evidence="2" id="KW-1185">Reference proteome</keyword>
<accession>A0AC61NCM2</accession>
<dbReference type="Proteomes" id="UP000595814">
    <property type="component" value="Chromosome"/>
</dbReference>
<evidence type="ECO:0000313" key="1">
    <source>
        <dbReference type="EMBL" id="QQK08663.1"/>
    </source>
</evidence>
<name>A0AC61NCM2_9FIRM</name>
<organism evidence="1 2">
    <name type="scientific">Miniphocaeibacter halophilus</name>
    <dbReference type="NCBI Taxonomy" id="2931922"/>
    <lineage>
        <taxon>Bacteria</taxon>
        <taxon>Bacillati</taxon>
        <taxon>Bacillota</taxon>
        <taxon>Tissierellia</taxon>
        <taxon>Tissierellales</taxon>
        <taxon>Peptoniphilaceae</taxon>
        <taxon>Miniphocaeibacter</taxon>
    </lineage>
</organism>
<gene>
    <name evidence="1" type="primary">ilvB</name>
    <name evidence="1" type="ORF">JFY71_03735</name>
</gene>
<dbReference type="EMBL" id="CP066744">
    <property type="protein sequence ID" value="QQK08663.1"/>
    <property type="molecule type" value="Genomic_DNA"/>
</dbReference>
<dbReference type="EC" id="2.2.1.6" evidence="1"/>
<evidence type="ECO:0000313" key="2">
    <source>
        <dbReference type="Proteomes" id="UP000595814"/>
    </source>
</evidence>
<sequence>MKITGARAVIKALEDNNIKYIYGYPGGAVTPLYDELLNTDIEHILVREEQSAAHAASGHSRTSDTVGVCLATSGPGATNLVTGIATAFMDSVPLIAITGQVSTSMVGTDAFQEVDITGITLPIVKHSYLVKDASEIPQIFANAFHIANTGRKGPVLIDIPKDIQLTSFEYVEPTKPKLMGYNPNYYPNIKQVARIKKILEKSKKPLLLIGGGAVYSKCFKELEELFEKVNAPILTTLMGKSAINNNLENYFGMLGLHGTAASNYAINQCDLILSLGARFDDRATMLTDNFAKNATIVHVDIDPAELGKNITTHYPVVSDIKNFLDEFNPIIEKLDYSNWINDIKKLDEKYPMKYNKENINPPMVIDRLCNLTKGEAYICTEVGQHQMFAAQFYKFSKPDRFVTSGGLGTMGYGLPAAIGVAKANPDATVINICGDGSLQMNFAEIATALEQNLPIKLFLFNNSSLNLVRQLQYFGSNKRYSGIEFTCNPDFCKLVKSYPNTEAYRIDDISQIDDVINKALNNGKFTLVEVNTQTTEIVYPVASARLGVKKLDYFDGEEILY</sequence>
<protein>
    <submittedName>
        <fullName evidence="1">Biosynthetic-type acetolactate synthase large subunit</fullName>
        <ecNumber evidence="1">2.2.1.6</ecNumber>
    </submittedName>
</protein>
<reference evidence="1 2" key="1">
    <citation type="journal article" date="2022" name="Int. J. Syst. Evol. Microbiol.">
        <title>Miniphocaeibacter halophilus sp. nov., an ammonium-tolerant acetate-producing bacterium isolated from a biogas system.</title>
        <authorList>
            <person name="Schnurer A."/>
            <person name="Singh A."/>
            <person name="Bi S."/>
            <person name="Qiao W."/>
            <person name="Westerholm M."/>
        </authorList>
    </citation>
    <scope>NUCLEOTIDE SEQUENCE [LARGE SCALE GENOMIC DNA]</scope>
    <source>
        <strain evidence="1 2">AMB_01</strain>
    </source>
</reference>